<dbReference type="SUPFAM" id="SSF54909">
    <property type="entry name" value="Dimeric alpha+beta barrel"/>
    <property type="match status" value="1"/>
</dbReference>
<proteinExistence type="predicted"/>
<reference evidence="3 4" key="1">
    <citation type="journal article" date="2011" name="J. Bacteriol.">
        <title>Complete genome sequence of Metallosphaera cuprina, a metal sulfide-oxidizing archaeon from a hot spring.</title>
        <authorList>
            <person name="Liu L.J."/>
            <person name="You X.Y."/>
            <person name="Zheng H."/>
            <person name="Wang S."/>
            <person name="Jiang C.Y."/>
            <person name="Liu S.J."/>
        </authorList>
    </citation>
    <scope>NUCLEOTIDE SEQUENCE [LARGE SCALE GENOMIC DNA]</scope>
    <source>
        <strain evidence="3 4">Ar-4</strain>
    </source>
</reference>
<gene>
    <name evidence="3" type="ordered locus">Mcup_1484</name>
</gene>
<dbReference type="Proteomes" id="UP000007812">
    <property type="component" value="Chromosome"/>
</dbReference>
<comment type="pathway">
    <text evidence="1">Amino-acid biosynthesis.</text>
</comment>
<dbReference type="Gene3D" id="3.30.70.920">
    <property type="match status" value="1"/>
</dbReference>
<dbReference type="AlphaFoldDB" id="F4FZ17"/>
<organism evidence="3 4">
    <name type="scientific">Metallosphaera cuprina (strain Ar-4)</name>
    <dbReference type="NCBI Taxonomy" id="1006006"/>
    <lineage>
        <taxon>Archaea</taxon>
        <taxon>Thermoproteota</taxon>
        <taxon>Thermoprotei</taxon>
        <taxon>Sulfolobales</taxon>
        <taxon>Sulfolobaceae</taxon>
        <taxon>Metallosphaera</taxon>
    </lineage>
</organism>
<dbReference type="HOGENOM" id="CLU_170329_1_3_2"/>
<dbReference type="InterPro" id="IPR011008">
    <property type="entry name" value="Dimeric_a/b-barrel"/>
</dbReference>
<evidence type="ECO:0000259" key="2">
    <source>
        <dbReference type="Pfam" id="PF01037"/>
    </source>
</evidence>
<keyword evidence="4" id="KW-1185">Reference proteome</keyword>
<name>F4FZ17_METCR</name>
<evidence type="ECO:0000313" key="3">
    <source>
        <dbReference type="EMBL" id="AEB95587.1"/>
    </source>
</evidence>
<dbReference type="InterPro" id="IPR019887">
    <property type="entry name" value="Tscrpt_reg_AsnC/Lrp_C"/>
</dbReference>
<dbReference type="OrthoDB" id="8136at2157"/>
<evidence type="ECO:0000256" key="1">
    <source>
        <dbReference type="ARBA" id="ARBA00029440"/>
    </source>
</evidence>
<dbReference type="eggNOG" id="arCOG01117">
    <property type="taxonomic scope" value="Archaea"/>
</dbReference>
<dbReference type="Pfam" id="PF01037">
    <property type="entry name" value="AsnC_trans_reg"/>
    <property type="match status" value="1"/>
</dbReference>
<evidence type="ECO:0000313" key="4">
    <source>
        <dbReference type="Proteomes" id="UP000007812"/>
    </source>
</evidence>
<dbReference type="GeneID" id="10493673"/>
<accession>F4FZ17</accession>
<dbReference type="RefSeq" id="WP_013738085.1">
    <property type="nucleotide sequence ID" value="NC_015435.1"/>
</dbReference>
<protein>
    <submittedName>
        <fullName evidence="3">AsnC family transcriptional regulator</fullName>
    </submittedName>
</protein>
<dbReference type="EMBL" id="CP002656">
    <property type="protein sequence ID" value="AEB95587.1"/>
    <property type="molecule type" value="Genomic_DNA"/>
</dbReference>
<dbReference type="STRING" id="1006006.Mcup_1484"/>
<feature type="domain" description="Transcription regulator AsnC/Lrp ligand binding" evidence="2">
    <location>
        <begin position="17"/>
        <end position="76"/>
    </location>
</feature>
<dbReference type="PATRIC" id="fig|1006006.8.peg.1480"/>
<sequence>MGNLKAYVLLITSIGKELDVVNDLKKIEGVKDGTPVYGEYDVVIEIEGKSLDDVNRTISQIRRNPNIIRTVTLISM</sequence>
<dbReference type="KEGG" id="mcn:Mcup_1484"/>